<reference evidence="2" key="1">
    <citation type="journal article" date="2020" name="Stud. Mycol.">
        <title>101 Dothideomycetes genomes: a test case for predicting lifestyles and emergence of pathogens.</title>
        <authorList>
            <person name="Haridas S."/>
            <person name="Albert R."/>
            <person name="Binder M."/>
            <person name="Bloem J."/>
            <person name="Labutti K."/>
            <person name="Salamov A."/>
            <person name="Andreopoulos B."/>
            <person name="Baker S."/>
            <person name="Barry K."/>
            <person name="Bills G."/>
            <person name="Bluhm B."/>
            <person name="Cannon C."/>
            <person name="Castanera R."/>
            <person name="Culley D."/>
            <person name="Daum C."/>
            <person name="Ezra D."/>
            <person name="Gonzalez J."/>
            <person name="Henrissat B."/>
            <person name="Kuo A."/>
            <person name="Liang C."/>
            <person name="Lipzen A."/>
            <person name="Lutzoni F."/>
            <person name="Magnuson J."/>
            <person name="Mondo S."/>
            <person name="Nolan M."/>
            <person name="Ohm R."/>
            <person name="Pangilinan J."/>
            <person name="Park H.-J."/>
            <person name="Ramirez L."/>
            <person name="Alfaro M."/>
            <person name="Sun H."/>
            <person name="Tritt A."/>
            <person name="Yoshinaga Y."/>
            <person name="Zwiers L.-H."/>
            <person name="Turgeon B."/>
            <person name="Goodwin S."/>
            <person name="Spatafora J."/>
            <person name="Crous P."/>
            <person name="Grigoriev I."/>
        </authorList>
    </citation>
    <scope>NUCLEOTIDE SEQUENCE</scope>
    <source>
        <strain evidence="2">CBS 109.77</strain>
    </source>
</reference>
<evidence type="ECO:0008006" key="4">
    <source>
        <dbReference type="Google" id="ProtNLM"/>
    </source>
</evidence>
<keyword evidence="3" id="KW-1185">Reference proteome</keyword>
<dbReference type="AlphaFoldDB" id="A0A6A6WW66"/>
<organism evidence="2 3">
    <name type="scientific">Melanomma pulvis-pyrius CBS 109.77</name>
    <dbReference type="NCBI Taxonomy" id="1314802"/>
    <lineage>
        <taxon>Eukaryota</taxon>
        <taxon>Fungi</taxon>
        <taxon>Dikarya</taxon>
        <taxon>Ascomycota</taxon>
        <taxon>Pezizomycotina</taxon>
        <taxon>Dothideomycetes</taxon>
        <taxon>Pleosporomycetidae</taxon>
        <taxon>Pleosporales</taxon>
        <taxon>Melanommataceae</taxon>
        <taxon>Melanomma</taxon>
    </lineage>
</organism>
<dbReference type="GO" id="GO:0032991">
    <property type="term" value="C:protein-containing complex"/>
    <property type="evidence" value="ECO:0007669"/>
    <property type="project" value="TreeGrafter"/>
</dbReference>
<dbReference type="Pfam" id="PF10294">
    <property type="entry name" value="Methyltransf_16"/>
    <property type="match status" value="1"/>
</dbReference>
<feature type="compositionally biased region" description="Basic residues" evidence="1">
    <location>
        <begin position="151"/>
        <end position="161"/>
    </location>
</feature>
<gene>
    <name evidence="2" type="ORF">K505DRAFT_366878</name>
</gene>
<dbReference type="PANTHER" id="PTHR14614">
    <property type="entry name" value="HEPATOCELLULAR CARCINOMA-ASSOCIATED ANTIGEN"/>
    <property type="match status" value="1"/>
</dbReference>
<dbReference type="GO" id="GO:0005829">
    <property type="term" value="C:cytosol"/>
    <property type="evidence" value="ECO:0007669"/>
    <property type="project" value="TreeGrafter"/>
</dbReference>
<feature type="region of interest" description="Disordered" evidence="1">
    <location>
        <begin position="148"/>
        <end position="168"/>
    </location>
</feature>
<dbReference type="PANTHER" id="PTHR14614:SF109">
    <property type="entry name" value="RIBOSOMAL LYSINE N-METHYLTRANSFERASE 5"/>
    <property type="match status" value="1"/>
</dbReference>
<protein>
    <recommendedName>
        <fullName evidence="4">Diaminohydroxyphosphoribosylamino-pyrimidine deaminase</fullName>
    </recommendedName>
</protein>
<evidence type="ECO:0000313" key="3">
    <source>
        <dbReference type="Proteomes" id="UP000799757"/>
    </source>
</evidence>
<evidence type="ECO:0000313" key="2">
    <source>
        <dbReference type="EMBL" id="KAF2787987.1"/>
    </source>
</evidence>
<dbReference type="EMBL" id="MU002259">
    <property type="protein sequence ID" value="KAF2787987.1"/>
    <property type="molecule type" value="Genomic_DNA"/>
</dbReference>
<evidence type="ECO:0000256" key="1">
    <source>
        <dbReference type="SAM" id="MobiDB-lite"/>
    </source>
</evidence>
<proteinExistence type="predicted"/>
<dbReference type="Proteomes" id="UP000799757">
    <property type="component" value="Unassembled WGS sequence"/>
</dbReference>
<dbReference type="Gene3D" id="3.40.50.150">
    <property type="entry name" value="Vaccinia Virus protein VP39"/>
    <property type="match status" value="1"/>
</dbReference>
<name>A0A6A6WW66_9PLEO</name>
<dbReference type="OrthoDB" id="2529286at2759"/>
<dbReference type="InterPro" id="IPR029063">
    <property type="entry name" value="SAM-dependent_MTases_sf"/>
</dbReference>
<sequence>MDDHLQSILGAPVTDPEEDAFLVFSQNIPSQSLGFVDSQASTIDLTVAGRDLTIHQSRGLLTSNRKEGTTGAVVWKVTPLFAEWIASPNFLFHAGYLTSASTALELGAGVSGIVALSLGPQIARYIATDQDYSMKLLCQNISENLQATDRKRSRKSKHKLKRSPEVDGQHSSNIETLILDWELDSVSSLPALLGQSGESDAGQNGVDLIIACDCIYNDALIEPLNNTCAQICRLGSGQREKPTLCLIAQQLRSPEVFESWLKSFHRIFHVWRVPDELLTPSLRENTGFVVHIGYLR</sequence>
<dbReference type="InterPro" id="IPR019410">
    <property type="entry name" value="Methyltransf_16"/>
</dbReference>
<accession>A0A6A6WW66</accession>
<dbReference type="GO" id="GO:0008757">
    <property type="term" value="F:S-adenosylmethionine-dependent methyltransferase activity"/>
    <property type="evidence" value="ECO:0007669"/>
    <property type="project" value="UniProtKB-ARBA"/>
</dbReference>